<comment type="caution">
    <text evidence="1">The sequence shown here is derived from an EMBL/GenBank/DDBJ whole genome shotgun (WGS) entry which is preliminary data.</text>
</comment>
<proteinExistence type="predicted"/>
<sequence>MSKKVTSMVDKHIDQGKMATVADIISELSEDYQAGNIDGIAFVYQKLNDNGDVENHSGYAYADPNGQVQLFSLIGGIQQLSADLTRDTFGDV</sequence>
<organism evidence="1 2">
    <name type="scientific">Secundilactobacillus pentosiphilus</name>
    <dbReference type="NCBI Taxonomy" id="1714682"/>
    <lineage>
        <taxon>Bacteria</taxon>
        <taxon>Bacillati</taxon>
        <taxon>Bacillota</taxon>
        <taxon>Bacilli</taxon>
        <taxon>Lactobacillales</taxon>
        <taxon>Lactobacillaceae</taxon>
        <taxon>Secundilactobacillus</taxon>
    </lineage>
</organism>
<keyword evidence="2" id="KW-1185">Reference proteome</keyword>
<dbReference type="RefSeq" id="WP_089089059.1">
    <property type="nucleotide sequence ID" value="NZ_BCMH01000012.1"/>
</dbReference>
<dbReference type="EMBL" id="BCMH01000012">
    <property type="protein sequence ID" value="GAX04102.1"/>
    <property type="molecule type" value="Genomic_DNA"/>
</dbReference>
<evidence type="ECO:0000313" key="1">
    <source>
        <dbReference type="EMBL" id="GAX04102.1"/>
    </source>
</evidence>
<gene>
    <name evidence="1" type="ORF">IWT140_01739</name>
</gene>
<protein>
    <submittedName>
        <fullName evidence="1">Uncharacterized protein</fullName>
    </submittedName>
</protein>
<dbReference type="AlphaFoldDB" id="A0A1Z5IR85"/>
<reference evidence="1 2" key="1">
    <citation type="submission" date="2015-11" db="EMBL/GenBank/DDBJ databases">
        <title>Draft genome sequences of new species of the genus Lactobacillus isolated from orchardgrass silage.</title>
        <authorList>
            <person name="Tohno M."/>
            <person name="Tanizawa Y."/>
            <person name="Arita M."/>
        </authorList>
    </citation>
    <scope>NUCLEOTIDE SEQUENCE [LARGE SCALE GENOMIC DNA]</scope>
    <source>
        <strain evidence="1 2">IWT140</strain>
    </source>
</reference>
<evidence type="ECO:0000313" key="2">
    <source>
        <dbReference type="Proteomes" id="UP000198430"/>
    </source>
</evidence>
<accession>A0A1Z5IR85</accession>
<dbReference type="Proteomes" id="UP000198430">
    <property type="component" value="Unassembled WGS sequence"/>
</dbReference>
<name>A0A1Z5IR85_9LACO</name>